<evidence type="ECO:0008006" key="2">
    <source>
        <dbReference type="Google" id="ProtNLM"/>
    </source>
</evidence>
<proteinExistence type="predicted"/>
<dbReference type="AlphaFoldDB" id="A0A6C0B529"/>
<evidence type="ECO:0000313" key="1">
    <source>
        <dbReference type="EMBL" id="QHS87186.1"/>
    </source>
</evidence>
<organism evidence="1">
    <name type="scientific">viral metagenome</name>
    <dbReference type="NCBI Taxonomy" id="1070528"/>
    <lineage>
        <taxon>unclassified sequences</taxon>
        <taxon>metagenomes</taxon>
        <taxon>organismal metagenomes</taxon>
    </lineage>
</organism>
<dbReference type="EMBL" id="MN739078">
    <property type="protein sequence ID" value="QHS87186.1"/>
    <property type="molecule type" value="Genomic_DNA"/>
</dbReference>
<sequence length="226" mass="26392">MSLSWLRTTLPRRIVISLSIYGDAQRFIHGLYENCRDINRIYPDFWIYVYAGNDFDKSMLNVLVGIRNLKIIYTGLTGHINMSYRFFSIDYPEVSIAFSRDCDCRIIARDQYCINTFIQSNKMFQIIRDNRSHDVSILGGMWGIKKGAIDTPLYKLFKKYSDSKIGEYGYGDDQEFLAQYVYPIVKPKSLIFDGRFHFFKDEEVVNIDVPDEITEVGTLEFVGRPM</sequence>
<accession>A0A6C0B529</accession>
<reference evidence="1" key="1">
    <citation type="journal article" date="2020" name="Nature">
        <title>Giant virus diversity and host interactions through global metagenomics.</title>
        <authorList>
            <person name="Schulz F."/>
            <person name="Roux S."/>
            <person name="Paez-Espino D."/>
            <person name="Jungbluth S."/>
            <person name="Walsh D.A."/>
            <person name="Denef V.J."/>
            <person name="McMahon K.D."/>
            <person name="Konstantinidis K.T."/>
            <person name="Eloe-Fadrosh E.A."/>
            <person name="Kyrpides N.C."/>
            <person name="Woyke T."/>
        </authorList>
    </citation>
    <scope>NUCLEOTIDE SEQUENCE</scope>
    <source>
        <strain evidence="1">GVMAG-M-3300009684-20</strain>
    </source>
</reference>
<protein>
    <recommendedName>
        <fullName evidence="2">Glycosyltransferase</fullName>
    </recommendedName>
</protein>
<name>A0A6C0B529_9ZZZZ</name>